<sequence length="375" mass="41978">MVDNEAAPLLNNSVAHNSYATNGEVKTPAVGCKVEVSWWKRRKRQRGLAKYNAYQQRLQRLYIEDDELFEDFSYAKACDTNNLETARRHRKDGILASMTFALNILLLFSNATASVLSGSLSIISTFIDSLADTTSGILIMLSSWAIKNTNTFNYPRGRTRLELVAVLVCSTIMGIANVMMIMQSIQSILNQTVHPDANLPTVALILGACTLKIILLLVCYRHGTPSSRILALDQRNDILTSTVALCGAYIGDKYWLYADPIGAICICTFIAISWFRNAFDSVPNMVGKRAQQENLSRIIRICVDHDTHIKCLDHVMVYHTGPEAIVEVHIVLDEQLPLRIAHDIIESLTKKLSALPFVERAFVHGDYRCDGDWQL</sequence>
<dbReference type="InterPro" id="IPR027469">
    <property type="entry name" value="Cation_efflux_TMD_sf"/>
</dbReference>
<comment type="subcellular location">
    <subcellularLocation>
        <location evidence="1">Membrane</location>
        <topology evidence="1">Multi-pass membrane protein</topology>
    </subcellularLocation>
</comment>
<dbReference type="InterPro" id="IPR027470">
    <property type="entry name" value="Cation_efflux_CTD"/>
</dbReference>
<feature type="transmembrane region" description="Helical" evidence="7">
    <location>
        <begin position="163"/>
        <end position="182"/>
    </location>
</feature>
<keyword evidence="6 7" id="KW-0472">Membrane</keyword>
<feature type="transmembrane region" description="Helical" evidence="7">
    <location>
        <begin position="202"/>
        <end position="220"/>
    </location>
</feature>
<evidence type="ECO:0000313" key="10">
    <source>
        <dbReference type="Proteomes" id="UP000036681"/>
    </source>
</evidence>
<dbReference type="Pfam" id="PF16916">
    <property type="entry name" value="ZT_dimer"/>
    <property type="match status" value="1"/>
</dbReference>
<feature type="transmembrane region" description="Helical" evidence="7">
    <location>
        <begin position="122"/>
        <end position="142"/>
    </location>
</feature>
<evidence type="ECO:0000259" key="9">
    <source>
        <dbReference type="Pfam" id="PF16916"/>
    </source>
</evidence>
<dbReference type="InterPro" id="IPR002524">
    <property type="entry name" value="Cation_efflux"/>
</dbReference>
<dbReference type="AlphaFoldDB" id="A0A0M3ICD7"/>
<dbReference type="FunFam" id="1.20.1510.10:FF:000005">
    <property type="entry name" value="Putative Cation diffusion facilitator 1"/>
    <property type="match status" value="1"/>
</dbReference>
<dbReference type="WBParaSite" id="ALUE_0001553901-mRNA-1">
    <property type="protein sequence ID" value="ALUE_0001553901-mRNA-1"/>
    <property type="gene ID" value="ALUE_0001553901"/>
</dbReference>
<keyword evidence="3" id="KW-0813">Transport</keyword>
<dbReference type="InterPro" id="IPR058533">
    <property type="entry name" value="Cation_efflux_TM"/>
</dbReference>
<dbReference type="SUPFAM" id="SSF160240">
    <property type="entry name" value="Cation efflux protein cytoplasmic domain-like"/>
    <property type="match status" value="1"/>
</dbReference>
<evidence type="ECO:0000256" key="6">
    <source>
        <dbReference type="ARBA" id="ARBA00023136"/>
    </source>
</evidence>
<evidence type="ECO:0000313" key="11">
    <source>
        <dbReference type="WBParaSite" id="ALUE_0001553901-mRNA-1"/>
    </source>
</evidence>
<evidence type="ECO:0000256" key="4">
    <source>
        <dbReference type="ARBA" id="ARBA00022692"/>
    </source>
</evidence>
<dbReference type="InterPro" id="IPR050291">
    <property type="entry name" value="CDF_Transporter"/>
</dbReference>
<comment type="similarity">
    <text evidence="2">Belongs to the cation diffusion facilitator (CDF) transporter (TC 2.A.4) family. SLC30A subfamily.</text>
</comment>
<keyword evidence="10" id="KW-1185">Reference proteome</keyword>
<dbReference type="GO" id="GO:0008324">
    <property type="term" value="F:monoatomic cation transmembrane transporter activity"/>
    <property type="evidence" value="ECO:0007669"/>
    <property type="project" value="InterPro"/>
</dbReference>
<dbReference type="Pfam" id="PF01545">
    <property type="entry name" value="Cation_efflux"/>
    <property type="match status" value="1"/>
</dbReference>
<dbReference type="PANTHER" id="PTHR43840:SF17">
    <property type="entry name" value="CATION EFFLUX PROTEIN CYTOPLASMIC DOMAIN-CONTAINING PROTEIN"/>
    <property type="match status" value="1"/>
</dbReference>
<dbReference type="GO" id="GO:0016020">
    <property type="term" value="C:membrane"/>
    <property type="evidence" value="ECO:0007669"/>
    <property type="project" value="UniProtKB-SubCell"/>
</dbReference>
<keyword evidence="4 7" id="KW-0812">Transmembrane</keyword>
<dbReference type="SUPFAM" id="SSF161111">
    <property type="entry name" value="Cation efflux protein transmembrane domain-like"/>
    <property type="match status" value="1"/>
</dbReference>
<evidence type="ECO:0000256" key="7">
    <source>
        <dbReference type="SAM" id="Phobius"/>
    </source>
</evidence>
<feature type="transmembrane region" description="Helical" evidence="7">
    <location>
        <begin position="254"/>
        <end position="275"/>
    </location>
</feature>
<evidence type="ECO:0000259" key="8">
    <source>
        <dbReference type="Pfam" id="PF01545"/>
    </source>
</evidence>
<dbReference type="Gene3D" id="1.20.1510.10">
    <property type="entry name" value="Cation efflux protein transmembrane domain"/>
    <property type="match status" value="1"/>
</dbReference>
<dbReference type="Proteomes" id="UP000036681">
    <property type="component" value="Unplaced"/>
</dbReference>
<reference evidence="11" key="1">
    <citation type="submission" date="2017-02" db="UniProtKB">
        <authorList>
            <consortium name="WormBaseParasite"/>
        </authorList>
    </citation>
    <scope>IDENTIFICATION</scope>
</reference>
<dbReference type="PANTHER" id="PTHR43840">
    <property type="entry name" value="MITOCHONDRIAL METAL TRANSPORTER 1-RELATED"/>
    <property type="match status" value="1"/>
</dbReference>
<name>A0A0M3ICD7_ASCLU</name>
<evidence type="ECO:0000256" key="1">
    <source>
        <dbReference type="ARBA" id="ARBA00004141"/>
    </source>
</evidence>
<evidence type="ECO:0000256" key="2">
    <source>
        <dbReference type="ARBA" id="ARBA00008873"/>
    </source>
</evidence>
<proteinExistence type="inferred from homology"/>
<dbReference type="Gene3D" id="3.30.70.1350">
    <property type="entry name" value="Cation efflux protein, cytoplasmic domain"/>
    <property type="match status" value="1"/>
</dbReference>
<keyword evidence="5 7" id="KW-1133">Transmembrane helix</keyword>
<dbReference type="InterPro" id="IPR036837">
    <property type="entry name" value="Cation_efflux_CTD_sf"/>
</dbReference>
<organism evidence="10 11">
    <name type="scientific">Ascaris lumbricoides</name>
    <name type="common">Giant roundworm</name>
    <dbReference type="NCBI Taxonomy" id="6252"/>
    <lineage>
        <taxon>Eukaryota</taxon>
        <taxon>Metazoa</taxon>
        <taxon>Ecdysozoa</taxon>
        <taxon>Nematoda</taxon>
        <taxon>Chromadorea</taxon>
        <taxon>Rhabditida</taxon>
        <taxon>Spirurina</taxon>
        <taxon>Ascaridomorpha</taxon>
        <taxon>Ascaridoidea</taxon>
        <taxon>Ascarididae</taxon>
        <taxon>Ascaris</taxon>
    </lineage>
</organism>
<protein>
    <submittedName>
        <fullName evidence="11">ZT_dimer domain-containing protein</fullName>
    </submittedName>
</protein>
<evidence type="ECO:0000256" key="3">
    <source>
        <dbReference type="ARBA" id="ARBA00022448"/>
    </source>
</evidence>
<dbReference type="NCBIfam" id="TIGR01297">
    <property type="entry name" value="CDF"/>
    <property type="match status" value="1"/>
</dbReference>
<accession>A0A0M3ICD7</accession>
<feature type="domain" description="Cation efflux protein cytoplasmic" evidence="9">
    <location>
        <begin position="292"/>
        <end position="364"/>
    </location>
</feature>
<evidence type="ECO:0000256" key="5">
    <source>
        <dbReference type="ARBA" id="ARBA00022989"/>
    </source>
</evidence>
<feature type="domain" description="Cation efflux protein transmembrane" evidence="8">
    <location>
        <begin position="100"/>
        <end position="284"/>
    </location>
</feature>
<feature type="transmembrane region" description="Helical" evidence="7">
    <location>
        <begin position="94"/>
        <end position="116"/>
    </location>
</feature>